<accession>A0A9U5G090</accession>
<keyword evidence="1" id="KW-1185">Reference proteome</keyword>
<evidence type="ECO:0008006" key="3">
    <source>
        <dbReference type="Google" id="ProtNLM"/>
    </source>
</evidence>
<dbReference type="AlphaFoldDB" id="A0A9U5G090"/>
<evidence type="ECO:0000313" key="1">
    <source>
        <dbReference type="Proteomes" id="UP000675920"/>
    </source>
</evidence>
<dbReference type="Proteomes" id="UP000675920">
    <property type="component" value="Unplaced"/>
</dbReference>
<reference evidence="2" key="1">
    <citation type="submission" date="2025-08" db="UniProtKB">
        <authorList>
            <consortium name="RefSeq"/>
        </authorList>
    </citation>
    <scope>IDENTIFICATION</scope>
</reference>
<evidence type="ECO:0000313" key="2">
    <source>
        <dbReference type="RefSeq" id="WP_245591282.1"/>
    </source>
</evidence>
<sequence length="110" mass="12545">MTHKPSGMASLDRKRIEKALKDRVRYKYVHPEVLPAEPAGWRIVSPCCSRNVDPDGGVIDIAWIEPLAEGGWRLHARDHKAQAWIAQQDSPRIDALLEVVKTDPQRVFWP</sequence>
<dbReference type="RefSeq" id="WP_245591282.1">
    <property type="nucleotide sequence ID" value="NZ_AXWS01000007.1"/>
</dbReference>
<protein>
    <recommendedName>
        <fullName evidence="3">DUF3024 domain-containing protein</fullName>
    </recommendedName>
</protein>
<dbReference type="Pfam" id="PF11225">
    <property type="entry name" value="DUF3024"/>
    <property type="match status" value="1"/>
</dbReference>
<dbReference type="InterPro" id="IPR021388">
    <property type="entry name" value="DUF3024"/>
</dbReference>
<organism evidence="1 2">
    <name type="scientific">Derxia gummosa DSM 723</name>
    <dbReference type="NCBI Taxonomy" id="1121388"/>
    <lineage>
        <taxon>Bacteria</taxon>
        <taxon>Pseudomonadati</taxon>
        <taxon>Pseudomonadota</taxon>
        <taxon>Betaproteobacteria</taxon>
        <taxon>Burkholderiales</taxon>
        <taxon>Alcaligenaceae</taxon>
        <taxon>Derxia</taxon>
    </lineage>
</organism>
<proteinExistence type="predicted"/>
<name>A0A9U5G090_9BURK</name>